<sequence length="80" mass="9128">MKPQANLITNIGVDKDKLYGPQKSFQNRSEPQILCQYKFYPTYLTAKVIQVKLEDLKCCEVASRFIAEKSTELQQRGSVG</sequence>
<name>A0AAN9PAL9_CROPI</name>
<accession>A0AAN9PAL9</accession>
<organism evidence="1 2">
    <name type="scientific">Crotalaria pallida</name>
    <name type="common">Smooth rattlebox</name>
    <name type="synonym">Crotalaria striata</name>
    <dbReference type="NCBI Taxonomy" id="3830"/>
    <lineage>
        <taxon>Eukaryota</taxon>
        <taxon>Viridiplantae</taxon>
        <taxon>Streptophyta</taxon>
        <taxon>Embryophyta</taxon>
        <taxon>Tracheophyta</taxon>
        <taxon>Spermatophyta</taxon>
        <taxon>Magnoliopsida</taxon>
        <taxon>eudicotyledons</taxon>
        <taxon>Gunneridae</taxon>
        <taxon>Pentapetalae</taxon>
        <taxon>rosids</taxon>
        <taxon>fabids</taxon>
        <taxon>Fabales</taxon>
        <taxon>Fabaceae</taxon>
        <taxon>Papilionoideae</taxon>
        <taxon>50 kb inversion clade</taxon>
        <taxon>genistoids sensu lato</taxon>
        <taxon>core genistoids</taxon>
        <taxon>Crotalarieae</taxon>
        <taxon>Crotalaria</taxon>
    </lineage>
</organism>
<dbReference type="EMBL" id="JAYWIO010000001">
    <property type="protein sequence ID" value="KAK7291680.1"/>
    <property type="molecule type" value="Genomic_DNA"/>
</dbReference>
<dbReference type="AlphaFoldDB" id="A0AAN9PAL9"/>
<dbReference type="Proteomes" id="UP001372338">
    <property type="component" value="Unassembled WGS sequence"/>
</dbReference>
<keyword evidence="2" id="KW-1185">Reference proteome</keyword>
<evidence type="ECO:0000313" key="2">
    <source>
        <dbReference type="Proteomes" id="UP001372338"/>
    </source>
</evidence>
<gene>
    <name evidence="1" type="ORF">RIF29_07015</name>
</gene>
<comment type="caution">
    <text evidence="1">The sequence shown here is derived from an EMBL/GenBank/DDBJ whole genome shotgun (WGS) entry which is preliminary data.</text>
</comment>
<protein>
    <submittedName>
        <fullName evidence="1">Uncharacterized protein</fullName>
    </submittedName>
</protein>
<reference evidence="1 2" key="1">
    <citation type="submission" date="2024-01" db="EMBL/GenBank/DDBJ databases">
        <title>The genomes of 5 underutilized Papilionoideae crops provide insights into root nodulation and disease resistanc.</title>
        <authorList>
            <person name="Yuan L."/>
        </authorList>
    </citation>
    <scope>NUCLEOTIDE SEQUENCE [LARGE SCALE GENOMIC DNA]</scope>
    <source>
        <strain evidence="1">ZHUSHIDOU_FW_LH</strain>
        <tissue evidence="1">Leaf</tissue>
    </source>
</reference>
<proteinExistence type="predicted"/>
<evidence type="ECO:0000313" key="1">
    <source>
        <dbReference type="EMBL" id="KAK7291680.1"/>
    </source>
</evidence>